<keyword evidence="2" id="KW-1185">Reference proteome</keyword>
<accession>A0A0K2G6U1</accession>
<dbReference type="OrthoDB" id="9790589at2"/>
<evidence type="ECO:0000313" key="1">
    <source>
        <dbReference type="EMBL" id="ALA56691.1"/>
    </source>
</evidence>
<name>A0A0K2G6U1_NITMO</name>
<sequence length="122" mass="13768">MNPSLQRAVTSFYNLVYEAQTFATAMARIDTAEQEHYAGRIEGLNWVLDRCQELEEMDANLTPSSLQRVLGEVKSDLDHELSVQRREKGRRADGREEALNFVADYLSSLITATEIESAKTSV</sequence>
<evidence type="ECO:0000313" key="2">
    <source>
        <dbReference type="Proteomes" id="UP000069205"/>
    </source>
</evidence>
<dbReference type="RefSeq" id="WP_053378139.1">
    <property type="nucleotide sequence ID" value="NZ_CP011801.1"/>
</dbReference>
<dbReference type="Proteomes" id="UP000069205">
    <property type="component" value="Chromosome"/>
</dbReference>
<dbReference type="PATRIC" id="fig|42253.5.peg.244"/>
<dbReference type="STRING" id="42253.NITMOv2_0252"/>
<organism evidence="1 2">
    <name type="scientific">Nitrospira moscoviensis</name>
    <dbReference type="NCBI Taxonomy" id="42253"/>
    <lineage>
        <taxon>Bacteria</taxon>
        <taxon>Pseudomonadati</taxon>
        <taxon>Nitrospirota</taxon>
        <taxon>Nitrospiria</taxon>
        <taxon>Nitrospirales</taxon>
        <taxon>Nitrospiraceae</taxon>
        <taxon>Nitrospira</taxon>
    </lineage>
</organism>
<protein>
    <submittedName>
        <fullName evidence="1">Uncharacterized protein</fullName>
    </submittedName>
</protein>
<gene>
    <name evidence="1" type="ORF">NITMOv2_0252</name>
</gene>
<dbReference type="AlphaFoldDB" id="A0A0K2G6U1"/>
<proteinExistence type="predicted"/>
<dbReference type="KEGG" id="nmv:NITMOv2_0252"/>
<reference evidence="1 2" key="1">
    <citation type="journal article" date="2015" name="Proc. Natl. Acad. Sci. U.S.A.">
        <title>Expanded metabolic versatility of ubiquitous nitrite-oxidizing bacteria from the genus Nitrospira.</title>
        <authorList>
            <person name="Koch H."/>
            <person name="Lucker S."/>
            <person name="Albertsen M."/>
            <person name="Kitzinger K."/>
            <person name="Herbold C."/>
            <person name="Spieck E."/>
            <person name="Nielsen P.H."/>
            <person name="Wagner M."/>
            <person name="Daims H."/>
        </authorList>
    </citation>
    <scope>NUCLEOTIDE SEQUENCE [LARGE SCALE GENOMIC DNA]</scope>
    <source>
        <strain evidence="1 2">NSP M-1</strain>
    </source>
</reference>
<dbReference type="EMBL" id="CP011801">
    <property type="protein sequence ID" value="ALA56691.1"/>
    <property type="molecule type" value="Genomic_DNA"/>
</dbReference>